<protein>
    <submittedName>
        <fullName evidence="1">18432_t:CDS:1</fullName>
    </submittedName>
</protein>
<keyword evidence="2" id="KW-1185">Reference proteome</keyword>
<dbReference type="EMBL" id="CAJVQC010008155">
    <property type="protein sequence ID" value="CAG8588884.1"/>
    <property type="molecule type" value="Genomic_DNA"/>
</dbReference>
<name>A0ACA9MK64_9GLOM</name>
<accession>A0ACA9MK64</accession>
<proteinExistence type="predicted"/>
<reference evidence="1" key="1">
    <citation type="submission" date="2021-06" db="EMBL/GenBank/DDBJ databases">
        <authorList>
            <person name="Kallberg Y."/>
            <person name="Tangrot J."/>
            <person name="Rosling A."/>
        </authorList>
    </citation>
    <scope>NUCLEOTIDE SEQUENCE</scope>
    <source>
        <strain evidence="1">MA461A</strain>
    </source>
</reference>
<sequence>MFQPVGLLVSDFDETITQHDSICEIAKLAYEKRARQGECPILNEKLAPDNNDAGECPPPWSYFVEKYFRDRKEHIKFWNETHPERTLQDHYKMLESLREVEKKSLNRVEKYQCLSGMHCDELFETGERIPKRDGVTEVLKSYLLECANSSISRYFYILSTNWSRDMLLGSLKDLVGIKREHILSNDLIFDGTDCTTGKVQRNVLSALDKLSIFSKLKIPRGTISVYIGDSNTDLPCLRIIMGNNNTLSKDCAKFGIEIVEGLVGKIDTNDLITTNKRNSKLFRVQSWKEILDSGVADVSERSKEPDLSSGMRKHAWVRTPPSAIYFQ</sequence>
<gene>
    <name evidence="1" type="ORF">RPERSI_LOCUS5454</name>
</gene>
<organism evidence="1 2">
    <name type="scientific">Racocetra persica</name>
    <dbReference type="NCBI Taxonomy" id="160502"/>
    <lineage>
        <taxon>Eukaryota</taxon>
        <taxon>Fungi</taxon>
        <taxon>Fungi incertae sedis</taxon>
        <taxon>Mucoromycota</taxon>
        <taxon>Glomeromycotina</taxon>
        <taxon>Glomeromycetes</taxon>
        <taxon>Diversisporales</taxon>
        <taxon>Gigasporaceae</taxon>
        <taxon>Racocetra</taxon>
    </lineage>
</organism>
<evidence type="ECO:0000313" key="2">
    <source>
        <dbReference type="Proteomes" id="UP000789920"/>
    </source>
</evidence>
<dbReference type="Proteomes" id="UP000789920">
    <property type="component" value="Unassembled WGS sequence"/>
</dbReference>
<evidence type="ECO:0000313" key="1">
    <source>
        <dbReference type="EMBL" id="CAG8588884.1"/>
    </source>
</evidence>
<comment type="caution">
    <text evidence="1">The sequence shown here is derived from an EMBL/GenBank/DDBJ whole genome shotgun (WGS) entry which is preliminary data.</text>
</comment>